<accession>A0A915DGI6</accession>
<evidence type="ECO:0000313" key="4">
    <source>
        <dbReference type="WBParaSite" id="jg19296"/>
    </source>
</evidence>
<reference evidence="4" key="1">
    <citation type="submission" date="2022-11" db="UniProtKB">
        <authorList>
            <consortium name="WormBaseParasite"/>
        </authorList>
    </citation>
    <scope>IDENTIFICATION</scope>
</reference>
<dbReference type="AlphaFoldDB" id="A0A915DGI6"/>
<sequence>MLIIAFSLSNYFACPVVSSILQGSCHGVAVEEAGAEVEAGRTARWLGCGRQGGWGGMNPWGGSGRRGGWGGGQQPGGWGGGRQGGWGGGQQVDGEDNKEDGAVSKEVGRSARSRCQQEAGEVVEGEAVADVEVEDVEVEAEDVEVVDVAEAEEMTNNYFLYFCLFRKINMS</sequence>
<feature type="compositionally biased region" description="Gly residues" evidence="1">
    <location>
        <begin position="63"/>
        <end position="91"/>
    </location>
</feature>
<keyword evidence="2" id="KW-0732">Signal</keyword>
<organism evidence="3 4">
    <name type="scientific">Ditylenchus dipsaci</name>
    <dbReference type="NCBI Taxonomy" id="166011"/>
    <lineage>
        <taxon>Eukaryota</taxon>
        <taxon>Metazoa</taxon>
        <taxon>Ecdysozoa</taxon>
        <taxon>Nematoda</taxon>
        <taxon>Chromadorea</taxon>
        <taxon>Rhabditida</taxon>
        <taxon>Tylenchina</taxon>
        <taxon>Tylenchomorpha</taxon>
        <taxon>Sphaerularioidea</taxon>
        <taxon>Anguinidae</taxon>
        <taxon>Anguininae</taxon>
        <taxon>Ditylenchus</taxon>
    </lineage>
</organism>
<feature type="compositionally biased region" description="Basic and acidic residues" evidence="1">
    <location>
        <begin position="99"/>
        <end position="109"/>
    </location>
</feature>
<evidence type="ECO:0000256" key="2">
    <source>
        <dbReference type="SAM" id="SignalP"/>
    </source>
</evidence>
<evidence type="ECO:0000313" key="3">
    <source>
        <dbReference type="Proteomes" id="UP000887574"/>
    </source>
</evidence>
<feature type="signal peptide" evidence="2">
    <location>
        <begin position="1"/>
        <end position="18"/>
    </location>
</feature>
<dbReference type="WBParaSite" id="jg19296">
    <property type="protein sequence ID" value="jg19296"/>
    <property type="gene ID" value="jg19296"/>
</dbReference>
<proteinExistence type="predicted"/>
<protein>
    <submittedName>
        <fullName evidence="4">Uncharacterized protein</fullName>
    </submittedName>
</protein>
<evidence type="ECO:0000256" key="1">
    <source>
        <dbReference type="SAM" id="MobiDB-lite"/>
    </source>
</evidence>
<feature type="region of interest" description="Disordered" evidence="1">
    <location>
        <begin position="63"/>
        <end position="119"/>
    </location>
</feature>
<keyword evidence="3" id="KW-1185">Reference proteome</keyword>
<name>A0A915DGI6_9BILA</name>
<dbReference type="Proteomes" id="UP000887574">
    <property type="component" value="Unplaced"/>
</dbReference>
<feature type="chain" id="PRO_5037116650" evidence="2">
    <location>
        <begin position="19"/>
        <end position="171"/>
    </location>
</feature>